<sequence length="105" mass="11958">MRFTEAKPIRPQLSNSAYQEPGPEIPNQQFRAPASTFLNTHLYPEQPIKKDTRNTTLIGNGLTTFKKHIQLFPFRPHKMAHPPLANTPLRHSNNSRRTVPCQASS</sequence>
<feature type="region of interest" description="Disordered" evidence="1">
    <location>
        <begin position="1"/>
        <end position="28"/>
    </location>
</feature>
<evidence type="ECO:0000256" key="1">
    <source>
        <dbReference type="SAM" id="MobiDB-lite"/>
    </source>
</evidence>
<accession>A0A5C5X413</accession>
<protein>
    <submittedName>
        <fullName evidence="2">Uncharacterized protein</fullName>
    </submittedName>
</protein>
<name>A0A5C5X413_9PLAN</name>
<gene>
    <name evidence="2" type="ORF">KOR42_02810</name>
</gene>
<dbReference type="AlphaFoldDB" id="A0A5C5X413"/>
<dbReference type="Proteomes" id="UP000317243">
    <property type="component" value="Unassembled WGS sequence"/>
</dbReference>
<proteinExistence type="predicted"/>
<reference evidence="2 3" key="1">
    <citation type="submission" date="2019-02" db="EMBL/GenBank/DDBJ databases">
        <title>Deep-cultivation of Planctomycetes and their phenomic and genomic characterization uncovers novel biology.</title>
        <authorList>
            <person name="Wiegand S."/>
            <person name="Jogler M."/>
            <person name="Boedeker C."/>
            <person name="Pinto D."/>
            <person name="Vollmers J."/>
            <person name="Rivas-Marin E."/>
            <person name="Kohn T."/>
            <person name="Peeters S.H."/>
            <person name="Heuer A."/>
            <person name="Rast P."/>
            <person name="Oberbeckmann S."/>
            <person name="Bunk B."/>
            <person name="Jeske O."/>
            <person name="Meyerdierks A."/>
            <person name="Storesund J.E."/>
            <person name="Kallscheuer N."/>
            <person name="Luecker S."/>
            <person name="Lage O.M."/>
            <person name="Pohl T."/>
            <person name="Merkel B.J."/>
            <person name="Hornburger P."/>
            <person name="Mueller R.-W."/>
            <person name="Bruemmer F."/>
            <person name="Labrenz M."/>
            <person name="Spormann A.M."/>
            <person name="Op Den Camp H."/>
            <person name="Overmann J."/>
            <person name="Amann R."/>
            <person name="Jetten M.S.M."/>
            <person name="Mascher T."/>
            <person name="Medema M.H."/>
            <person name="Devos D.P."/>
            <person name="Kaster A.-K."/>
            <person name="Ovreas L."/>
            <person name="Rohde M."/>
            <person name="Galperin M.Y."/>
            <person name="Jogler C."/>
        </authorList>
    </citation>
    <scope>NUCLEOTIDE SEQUENCE [LARGE SCALE GENOMIC DNA]</scope>
    <source>
        <strain evidence="2 3">KOR42</strain>
    </source>
</reference>
<keyword evidence="3" id="KW-1185">Reference proteome</keyword>
<organism evidence="2 3">
    <name type="scientific">Thalassoglobus neptunius</name>
    <dbReference type="NCBI Taxonomy" id="1938619"/>
    <lineage>
        <taxon>Bacteria</taxon>
        <taxon>Pseudomonadati</taxon>
        <taxon>Planctomycetota</taxon>
        <taxon>Planctomycetia</taxon>
        <taxon>Planctomycetales</taxon>
        <taxon>Planctomycetaceae</taxon>
        <taxon>Thalassoglobus</taxon>
    </lineage>
</organism>
<feature type="compositionally biased region" description="Polar residues" evidence="1">
    <location>
        <begin position="89"/>
        <end position="105"/>
    </location>
</feature>
<evidence type="ECO:0000313" key="3">
    <source>
        <dbReference type="Proteomes" id="UP000317243"/>
    </source>
</evidence>
<feature type="region of interest" description="Disordered" evidence="1">
    <location>
        <begin position="77"/>
        <end position="105"/>
    </location>
</feature>
<evidence type="ECO:0000313" key="2">
    <source>
        <dbReference type="EMBL" id="TWT56925.1"/>
    </source>
</evidence>
<dbReference type="EMBL" id="SIHI01000001">
    <property type="protein sequence ID" value="TWT56925.1"/>
    <property type="molecule type" value="Genomic_DNA"/>
</dbReference>
<comment type="caution">
    <text evidence="2">The sequence shown here is derived from an EMBL/GenBank/DDBJ whole genome shotgun (WGS) entry which is preliminary data.</text>
</comment>